<reference evidence="3 4" key="1">
    <citation type="submission" date="2019-02" db="EMBL/GenBank/DDBJ databases">
        <title>Deep-cultivation of Planctomycetes and their phenomic and genomic characterization uncovers novel biology.</title>
        <authorList>
            <person name="Wiegand S."/>
            <person name="Jogler M."/>
            <person name="Boedeker C."/>
            <person name="Pinto D."/>
            <person name="Vollmers J."/>
            <person name="Rivas-Marin E."/>
            <person name="Kohn T."/>
            <person name="Peeters S.H."/>
            <person name="Heuer A."/>
            <person name="Rast P."/>
            <person name="Oberbeckmann S."/>
            <person name="Bunk B."/>
            <person name="Jeske O."/>
            <person name="Meyerdierks A."/>
            <person name="Storesund J.E."/>
            <person name="Kallscheuer N."/>
            <person name="Luecker S."/>
            <person name="Lage O.M."/>
            <person name="Pohl T."/>
            <person name="Merkel B.J."/>
            <person name="Hornburger P."/>
            <person name="Mueller R.-W."/>
            <person name="Bruemmer F."/>
            <person name="Labrenz M."/>
            <person name="Spormann A.M."/>
            <person name="Op den Camp H."/>
            <person name="Overmann J."/>
            <person name="Amann R."/>
            <person name="Jetten M.S.M."/>
            <person name="Mascher T."/>
            <person name="Medema M.H."/>
            <person name="Devos D.P."/>
            <person name="Kaster A.-K."/>
            <person name="Ovreas L."/>
            <person name="Rohde M."/>
            <person name="Galperin M.Y."/>
            <person name="Jogler C."/>
        </authorList>
    </citation>
    <scope>NUCLEOTIDE SEQUENCE [LARGE SCALE GENOMIC DNA]</scope>
    <source>
        <strain evidence="3 4">HG15A2</strain>
    </source>
</reference>
<gene>
    <name evidence="3" type="ORF">HG15A2_33210</name>
</gene>
<evidence type="ECO:0000256" key="2">
    <source>
        <dbReference type="SAM" id="SignalP"/>
    </source>
</evidence>
<dbReference type="AlphaFoldDB" id="A0A517MYM6"/>
<evidence type="ECO:0000313" key="4">
    <source>
        <dbReference type="Proteomes" id="UP000319852"/>
    </source>
</evidence>
<evidence type="ECO:0000313" key="3">
    <source>
        <dbReference type="EMBL" id="QDS99985.1"/>
    </source>
</evidence>
<organism evidence="3 4">
    <name type="scientific">Adhaeretor mobilis</name>
    <dbReference type="NCBI Taxonomy" id="1930276"/>
    <lineage>
        <taxon>Bacteria</taxon>
        <taxon>Pseudomonadati</taxon>
        <taxon>Planctomycetota</taxon>
        <taxon>Planctomycetia</taxon>
        <taxon>Pirellulales</taxon>
        <taxon>Lacipirellulaceae</taxon>
        <taxon>Adhaeretor</taxon>
    </lineage>
</organism>
<feature type="signal peptide" evidence="2">
    <location>
        <begin position="1"/>
        <end position="40"/>
    </location>
</feature>
<dbReference type="KEGG" id="amob:HG15A2_33210"/>
<dbReference type="InterPro" id="IPR011446">
    <property type="entry name" value="BBP7"/>
</dbReference>
<name>A0A517MYM6_9BACT</name>
<feature type="chain" id="PRO_5021965013" evidence="2">
    <location>
        <begin position="41"/>
        <end position="528"/>
    </location>
</feature>
<dbReference type="EMBL" id="CP036263">
    <property type="protein sequence ID" value="QDS99985.1"/>
    <property type="molecule type" value="Genomic_DNA"/>
</dbReference>
<dbReference type="Pfam" id="PF07585">
    <property type="entry name" value="BBP7"/>
    <property type="match status" value="1"/>
</dbReference>
<sequence precursor="true">MFRGAKAASTRGSTNLMTARNTNLLLATTLLLLSARTATAQVEDGFCEPACYSDAQYFAPVDFDYDCNPIRKDCGYTFSYDRIAWYGTGERHPLGLQGGQADGSFNPFRIFETGQQVVPIDPADPDSDLVLIPGTVVDIPTPFRPNGIMNAAPRAEMGYGHRYELGYFSGDAGWLVGILDGPDILSAQDFGFGYTPQDNTNAGDLGLPSDIPNNPNNQLLSPFGSVHIVFEDPDDLMLGFIDVYDALSFGNQPGNILAADTDGDGVLDGDGFADDIDNDGVHGPDGFDSEEPGDVPDSVGPGVAPDFDDLVRLPTSWQSVQVRNRTQIDGIEIMRTHRLSNRHKMAKNQNSYMQLGYGVRYYQLDDKFRVDGQGGVMGDSFWDTSIVNNIVGPQVALNYKVQKKRFLFDFNGRCLLGYNIQNMDQTVGMGEDLIYAQNNHPLNLHPTYANHGKQEEDFSPVVEIRANASYQVTGAIALRLGYTGTFVDNIRRASQHVRYRLPDMGFREGAGTQDIFINGVNVGVEAVY</sequence>
<feature type="region of interest" description="Disordered" evidence="1">
    <location>
        <begin position="273"/>
        <end position="301"/>
    </location>
</feature>
<proteinExistence type="predicted"/>
<dbReference type="Proteomes" id="UP000319852">
    <property type="component" value="Chromosome"/>
</dbReference>
<keyword evidence="2" id="KW-0732">Signal</keyword>
<evidence type="ECO:0000256" key="1">
    <source>
        <dbReference type="SAM" id="MobiDB-lite"/>
    </source>
</evidence>
<accession>A0A517MYM6</accession>
<protein>
    <submittedName>
        <fullName evidence="3">Uncharacterized protein</fullName>
    </submittedName>
</protein>
<keyword evidence="4" id="KW-1185">Reference proteome</keyword>